<dbReference type="Pfam" id="PF14683">
    <property type="entry name" value="CBM-like"/>
    <property type="match status" value="3"/>
</dbReference>
<dbReference type="PANTHER" id="PTHR32018">
    <property type="entry name" value="RHAMNOGALACTURONATE LYASE FAMILY PROTEIN"/>
    <property type="match status" value="1"/>
</dbReference>
<evidence type="ECO:0000256" key="2">
    <source>
        <dbReference type="ARBA" id="ARBA00004613"/>
    </source>
</evidence>
<dbReference type="EMBL" id="OU503036">
    <property type="protein sequence ID" value="CAI9753224.1"/>
    <property type="molecule type" value="Genomic_DNA"/>
</dbReference>
<dbReference type="Pfam" id="PF14686">
    <property type="entry name" value="fn3_3"/>
    <property type="match status" value="3"/>
</dbReference>
<dbReference type="SUPFAM" id="SSF74650">
    <property type="entry name" value="Galactose mutarotase-like"/>
    <property type="match status" value="3"/>
</dbReference>
<feature type="domain" description="Rhamnogalacturonan lyase" evidence="9">
    <location>
        <begin position="1135"/>
        <end position="1323"/>
    </location>
</feature>
<dbReference type="InterPro" id="IPR051850">
    <property type="entry name" value="Polysacch_Lyase_4"/>
</dbReference>
<dbReference type="InterPro" id="IPR008979">
    <property type="entry name" value="Galactose-bd-like_sf"/>
</dbReference>
<dbReference type="FunFam" id="2.60.40.1120:FF:000033">
    <property type="entry name" value="Rhamnogalacturonate lyase B"/>
    <property type="match status" value="2"/>
</dbReference>
<dbReference type="Gene3D" id="2.70.98.10">
    <property type="match status" value="3"/>
</dbReference>
<dbReference type="Pfam" id="PF06045">
    <property type="entry name" value="Rhamnogal_lyase"/>
    <property type="match status" value="3"/>
</dbReference>
<dbReference type="GO" id="GO:0030246">
    <property type="term" value="F:carbohydrate binding"/>
    <property type="evidence" value="ECO:0007669"/>
    <property type="project" value="InterPro"/>
</dbReference>
<feature type="domain" description="Rhamnogalacturonan lyase" evidence="10">
    <location>
        <begin position="1751"/>
        <end position="1821"/>
    </location>
</feature>
<dbReference type="GO" id="GO:0102210">
    <property type="term" value="F:rhamnogalacturonan endolyase activity"/>
    <property type="evidence" value="ECO:0007669"/>
    <property type="project" value="UniProtKB-EC"/>
</dbReference>
<dbReference type="EC" id="4.2.2.23" evidence="4"/>
<comment type="similarity">
    <text evidence="3">Belongs to the polysaccharide lyase 4 family.</text>
</comment>
<keyword evidence="5" id="KW-0964">Secreted</keyword>
<evidence type="ECO:0000256" key="8">
    <source>
        <dbReference type="SAM" id="SignalP"/>
    </source>
</evidence>
<dbReference type="CDD" id="cd10317">
    <property type="entry name" value="RGL4_C"/>
    <property type="match status" value="3"/>
</dbReference>
<comment type="catalytic activity">
    <reaction evidence="1">
        <text>Endotype eliminative cleavage of L-alpha-rhamnopyranosyl-(1-&gt;4)-alpha-D-galactopyranosyluronic acid bonds of rhamnogalacturonan I domains in ramified hairy regions of pectin leaving L-rhamnopyranose at the reducing end and 4-deoxy-4,5-unsaturated D-galactopyranosyluronic acid at the non-reducing end.</text>
        <dbReference type="EC" id="4.2.2.23"/>
    </reaction>
</comment>
<feature type="domain" description="Rhamnogalacturonan lyase" evidence="10">
    <location>
        <begin position="1049"/>
        <end position="1122"/>
    </location>
</feature>
<evidence type="ECO:0000256" key="3">
    <source>
        <dbReference type="ARBA" id="ARBA00010418"/>
    </source>
</evidence>
<evidence type="ECO:0000256" key="7">
    <source>
        <dbReference type="ARBA" id="ARBA00023239"/>
    </source>
</evidence>
<evidence type="ECO:0000256" key="1">
    <source>
        <dbReference type="ARBA" id="ARBA00001324"/>
    </source>
</evidence>
<evidence type="ECO:0000313" key="12">
    <source>
        <dbReference type="Proteomes" id="UP000834106"/>
    </source>
</evidence>
<organism evidence="11 12">
    <name type="scientific">Fraxinus pennsylvanica</name>
    <dbReference type="NCBI Taxonomy" id="56036"/>
    <lineage>
        <taxon>Eukaryota</taxon>
        <taxon>Viridiplantae</taxon>
        <taxon>Streptophyta</taxon>
        <taxon>Embryophyta</taxon>
        <taxon>Tracheophyta</taxon>
        <taxon>Spermatophyta</taxon>
        <taxon>Magnoliopsida</taxon>
        <taxon>eudicotyledons</taxon>
        <taxon>Gunneridae</taxon>
        <taxon>Pentapetalae</taxon>
        <taxon>asterids</taxon>
        <taxon>lamiids</taxon>
        <taxon>Lamiales</taxon>
        <taxon>Oleaceae</taxon>
        <taxon>Oleeae</taxon>
        <taxon>Fraxinus</taxon>
    </lineage>
</organism>
<evidence type="ECO:0000259" key="10">
    <source>
        <dbReference type="Pfam" id="PF14686"/>
    </source>
</evidence>
<evidence type="ECO:0000259" key="9">
    <source>
        <dbReference type="Pfam" id="PF14683"/>
    </source>
</evidence>
<keyword evidence="7" id="KW-0456">Lyase</keyword>
<proteinExistence type="inferred from homology"/>
<dbReference type="PANTHER" id="PTHR32018:SF6">
    <property type="entry name" value="RHAMNOGALACTURONAN ENDOLYASE"/>
    <property type="match status" value="1"/>
</dbReference>
<feature type="domain" description="Rhamnogalacturonan lyase" evidence="9">
    <location>
        <begin position="1837"/>
        <end position="2023"/>
    </location>
</feature>
<dbReference type="SUPFAM" id="SSF49785">
    <property type="entry name" value="Galactose-binding domain-like"/>
    <property type="match status" value="3"/>
</dbReference>
<dbReference type="InterPro" id="IPR029411">
    <property type="entry name" value="RG-lyase_III"/>
</dbReference>
<dbReference type="CDD" id="cd10316">
    <property type="entry name" value="RGL4_M"/>
    <property type="match status" value="3"/>
</dbReference>
<comment type="subcellular location">
    <subcellularLocation>
        <location evidence="2">Secreted</location>
    </subcellularLocation>
</comment>
<protein>
    <recommendedName>
        <fullName evidence="4">rhamnogalacturonan endolyase</fullName>
        <ecNumber evidence="4">4.2.2.23</ecNumber>
    </recommendedName>
</protein>
<dbReference type="Gene3D" id="2.60.40.1120">
    <property type="entry name" value="Carboxypeptidase-like, regulatory domain"/>
    <property type="match status" value="3"/>
</dbReference>
<dbReference type="InterPro" id="IPR029413">
    <property type="entry name" value="RG-lyase_II"/>
</dbReference>
<keyword evidence="6 8" id="KW-0732">Signal</keyword>
<feature type="domain" description="Rhamnogalacturonan lyase" evidence="9">
    <location>
        <begin position="462"/>
        <end position="644"/>
    </location>
</feature>
<name>A0AAD1YKY9_9LAMI</name>
<dbReference type="GO" id="GO:0005975">
    <property type="term" value="P:carbohydrate metabolic process"/>
    <property type="evidence" value="ECO:0007669"/>
    <property type="project" value="InterPro"/>
</dbReference>
<sequence length="2032" mass="231654">MGKGQVGRWKLIVWWLAGMMPPLINCKPLNGRAPLEANIQDVSPADGVQLLRQKQQVVMNNGIVSLTLTDPGGFVTDIRYWDIIWNKPGEKDNLDKLVGTSFKVIVQNTDQTEISFISTWDNGVAKSPLNVDKRYIMLRDSPGFYTYTVLERLKGWPAFDIQEARVVFKLQENKFNYMAMSDHRQRFMPMTVDRQTGQVLDYPEAVLLTNPTNPTFKGEVDDKYLFSCDNKDNKVHGWVSSDQVPIGFWTITPSNEFRTGGPLKQDLTSHVAATVLSMFFSTHYAGEESAPKFQSEEYWKKVFGPVYIYFNSDVRAKKNPSVLWDDAKQRMLKETASWPYNFPLSNDFLKSNQRGAVSGQLLVHDWFINKNPVAGASAYVGLAAPGAAGSWQTESKGYQFWTQADSKGNFVINNVVPGTYSLFAWVPGTIGDYKYASDITIKPGSNIKLRNVVFEPPRAGPTLWEIGIADRTAAEFFIPDASPTIKTHSYAISGEKFREYGLWTRYKDLYPKNDLVYTIGRSDYRKDWFFAHVARNAGNGVFESTTWQILFDLRNVNKGATYTLQVALASATGAEMQVRFNNPNSAVPDLSTGQIGRDNAIARHGIHGLYYLYSIGIAGSRLIEGRNTIFLTQARTAGPFIGIMLTGKTKALHLILQTGKKMCWKRQQGLLLGFLLQLIVLTECAMRMQRIQKNNTDAASFPPVQLQILDKYLVVYNGLVNATLSNPGGMITGIQYNGIDNLLESDRKENDRGYWDVVWSKPEHPGDIYDKLEGTSFQVIKEDENQVELSFMKPWTSSNEVLPLNIDKRFIMLRGSTGFYLYATFEHLEGWPDINLSQGRIAFKLNPNLFQFMAVSDERQRIMPTRLDRERGQILDYPEAVLLTDPDNSFLRGEVDDKYQYSSDHKDCRVHGWICTNPPSGFWIITPSNEFKTAGPVKQDLTSHAGPIALSMFFSTHYAGRPLMINFRDGEPWKKVFGPVFIYLNSVSADHNPFTLWADAKEQMLIETESWPYDFPMSEDYPYAEKRGIVMGRLLVRDSYISQKLIRASSAYIGLALPGDTGSWQRENKGYQFWTQADDRGCFLIKGVQAGNYSLYAWVPGFIGDYKYNVYISVQPGNTIKLGNLVYNPPRNGPTLWEIGIPDRTAAEYFVPDPNPIRLNQLYVDNGEKFRQYGLWDRYTELYYQRDLVYTVGVSNYQTDWYFAQVNRNTGNKTYIPTTWQILFDLDYIDEKGDYTLQLALASATDAELQVRMNDPSTKVPHFSTGLIGKDNSIARHGIHGLYWLYSISVPGSLLLPGTNKVFLTQSRGGSPWKGIMYDYIRLEGSSTNIDKRRHRKVSTPFRKHVASALELLLQGSFVVAKMEKTRRFLVLGFLAIVFSLFLHVDSAANTPNRRTDQEQMPSSPVKLNKWKDHVMLDNDIVKLTLLSPSGLIAGIQYKGDENILEYHFEESRRGYWDIVWSMPPEGKSYFNKLEGTSLKVIVETEDMIEISFTRTWNSSDSYSYPLIVDIRYIMLRGSSGFYSYAIMEHLEGWPDLNIDESRIAFKLDVETFNYMAVSDDIQRIMPTDRDRTLGQVLNYKEAVLLTNPANPSLKGEVDDKYQYSYDNKDSLVHGWISTQRDIGFWVITPSNEFRVGGPVKNDLTSHVGPTSLALFFSNHYAGPHFGVRLRNGEPWKKVFGPVFIYLNSGSSNETSTLWTDAKEQMQKETQKWPYDFPRSEDFPYANQRGTISGRLLVHDRYLNREFMPAKSAYVGLAPPGDVGSWQTDTKGYQFWNQTDENGYFTIGGVRGGTYNLNAWVPGVMGDYKYETDIVIIPGSQNPLGNLVYRPPRNGPTLWEIGIPDRTPAEFYVPDPAPQFRNRLFINQTQKYRQYGLWDQYTELYPDQDLIYTVGTSDYRQDWFFAHVNRRTNSTYMSTTWQVSFDLTNVERTQTYTFQIALASATYSEIEVRVNNPFTPRPHFTTGLIGRDNAIARHGLHGLYSLYSISVPGFKLVHGRNIIYLKQSRGGYPFNGIMYDYLRFEGPAEVNR</sequence>
<dbReference type="GO" id="GO:0005576">
    <property type="term" value="C:extracellular region"/>
    <property type="evidence" value="ECO:0007669"/>
    <property type="project" value="UniProtKB-SubCell"/>
</dbReference>
<gene>
    <name evidence="11" type="ORF">FPE_LOCUS655</name>
</gene>
<dbReference type="SUPFAM" id="SSF49452">
    <property type="entry name" value="Starch-binding domain-like"/>
    <property type="match status" value="3"/>
</dbReference>
<feature type="signal peptide" evidence="8">
    <location>
        <begin position="1"/>
        <end position="26"/>
    </location>
</feature>
<reference evidence="11" key="1">
    <citation type="submission" date="2023-05" db="EMBL/GenBank/DDBJ databases">
        <authorList>
            <person name="Huff M."/>
        </authorList>
    </citation>
    <scope>NUCLEOTIDE SEQUENCE</scope>
</reference>
<keyword evidence="12" id="KW-1185">Reference proteome</keyword>
<feature type="chain" id="PRO_5041984135" description="rhamnogalacturonan endolyase" evidence="8">
    <location>
        <begin position="27"/>
        <end position="2032"/>
    </location>
</feature>
<evidence type="ECO:0000313" key="11">
    <source>
        <dbReference type="EMBL" id="CAI9753224.1"/>
    </source>
</evidence>
<dbReference type="InterPro" id="IPR013784">
    <property type="entry name" value="Carb-bd-like_fold"/>
</dbReference>
<evidence type="ECO:0000256" key="4">
    <source>
        <dbReference type="ARBA" id="ARBA00012437"/>
    </source>
</evidence>
<dbReference type="InterPro" id="IPR011013">
    <property type="entry name" value="Gal_mutarotase_sf_dom"/>
</dbReference>
<feature type="domain" description="Rhamnogalacturonan lyase" evidence="10">
    <location>
        <begin position="377"/>
        <end position="448"/>
    </location>
</feature>
<dbReference type="InterPro" id="IPR014718">
    <property type="entry name" value="GH-type_carb-bd"/>
</dbReference>
<dbReference type="Gene3D" id="2.60.120.260">
    <property type="entry name" value="Galactose-binding domain-like"/>
    <property type="match status" value="3"/>
</dbReference>
<dbReference type="Proteomes" id="UP000834106">
    <property type="component" value="Chromosome 1"/>
</dbReference>
<dbReference type="CDD" id="cd10320">
    <property type="entry name" value="RGL4_N"/>
    <property type="match status" value="3"/>
</dbReference>
<evidence type="ECO:0000256" key="5">
    <source>
        <dbReference type="ARBA" id="ARBA00022525"/>
    </source>
</evidence>
<evidence type="ECO:0000256" key="6">
    <source>
        <dbReference type="ARBA" id="ARBA00022729"/>
    </source>
</evidence>
<dbReference type="InterPro" id="IPR010325">
    <property type="entry name" value="Rhamnogal_lyase"/>
</dbReference>
<accession>A0AAD1YKY9</accession>